<comment type="caution">
    <text evidence="2">The sequence shown here is derived from an EMBL/GenBank/DDBJ whole genome shotgun (WGS) entry which is preliminary data.</text>
</comment>
<reference evidence="2 3" key="1">
    <citation type="submission" date="2024-03" db="EMBL/GenBank/DDBJ databases">
        <title>Adaptation during the transition from Ophiocordyceps entomopathogen to insect associate is accompanied by gene loss and intensified selection.</title>
        <authorList>
            <person name="Ward C.M."/>
            <person name="Onetto C.A."/>
            <person name="Borneman A.R."/>
        </authorList>
    </citation>
    <scope>NUCLEOTIDE SEQUENCE [LARGE SCALE GENOMIC DNA]</scope>
    <source>
        <strain evidence="2">AWRI1</strain>
        <tissue evidence="2">Single Adult Female</tissue>
    </source>
</reference>
<protein>
    <submittedName>
        <fullName evidence="2">Uncharacterized protein</fullName>
    </submittedName>
</protein>
<dbReference type="Proteomes" id="UP001367676">
    <property type="component" value="Unassembled WGS sequence"/>
</dbReference>
<feature type="compositionally biased region" description="Basic and acidic residues" evidence="1">
    <location>
        <begin position="64"/>
        <end position="76"/>
    </location>
</feature>
<evidence type="ECO:0000313" key="3">
    <source>
        <dbReference type="Proteomes" id="UP001367676"/>
    </source>
</evidence>
<keyword evidence="3" id="KW-1185">Reference proteome</keyword>
<dbReference type="EMBL" id="JBBCAQ010000002">
    <property type="protein sequence ID" value="KAK7605576.1"/>
    <property type="molecule type" value="Genomic_DNA"/>
</dbReference>
<evidence type="ECO:0000256" key="1">
    <source>
        <dbReference type="SAM" id="MobiDB-lite"/>
    </source>
</evidence>
<dbReference type="AlphaFoldDB" id="A0AAN9TWA6"/>
<gene>
    <name evidence="2" type="ORF">V9T40_007434</name>
</gene>
<feature type="compositionally biased region" description="Polar residues" evidence="1">
    <location>
        <begin position="1"/>
        <end position="10"/>
    </location>
</feature>
<evidence type="ECO:0000313" key="2">
    <source>
        <dbReference type="EMBL" id="KAK7605576.1"/>
    </source>
</evidence>
<accession>A0AAN9TWA6</accession>
<feature type="region of interest" description="Disordered" evidence="1">
    <location>
        <begin position="42"/>
        <end position="76"/>
    </location>
</feature>
<organism evidence="2 3">
    <name type="scientific">Parthenolecanium corni</name>
    <dbReference type="NCBI Taxonomy" id="536013"/>
    <lineage>
        <taxon>Eukaryota</taxon>
        <taxon>Metazoa</taxon>
        <taxon>Ecdysozoa</taxon>
        <taxon>Arthropoda</taxon>
        <taxon>Hexapoda</taxon>
        <taxon>Insecta</taxon>
        <taxon>Pterygota</taxon>
        <taxon>Neoptera</taxon>
        <taxon>Paraneoptera</taxon>
        <taxon>Hemiptera</taxon>
        <taxon>Sternorrhyncha</taxon>
        <taxon>Coccoidea</taxon>
        <taxon>Coccidae</taxon>
        <taxon>Parthenolecanium</taxon>
    </lineage>
</organism>
<feature type="region of interest" description="Disordered" evidence="1">
    <location>
        <begin position="1"/>
        <end position="28"/>
    </location>
</feature>
<name>A0AAN9TWA6_9HEMI</name>
<sequence>MTTKVANQPPSLGLGRQGGAPQPQPLSGHAIVLRDFSLVSAHAPSTRVGPPPDIGVDESGCVDDESRTRDLSMRWP</sequence>
<proteinExistence type="predicted"/>